<dbReference type="Proteomes" id="UP001295444">
    <property type="component" value="Chromosome 08"/>
</dbReference>
<keyword evidence="2" id="KW-1185">Reference proteome</keyword>
<accession>A0AAD1SXU9</accession>
<organism evidence="1 2">
    <name type="scientific">Pelobates cultripes</name>
    <name type="common">Western spadefoot toad</name>
    <dbReference type="NCBI Taxonomy" id="61616"/>
    <lineage>
        <taxon>Eukaryota</taxon>
        <taxon>Metazoa</taxon>
        <taxon>Chordata</taxon>
        <taxon>Craniata</taxon>
        <taxon>Vertebrata</taxon>
        <taxon>Euteleostomi</taxon>
        <taxon>Amphibia</taxon>
        <taxon>Batrachia</taxon>
        <taxon>Anura</taxon>
        <taxon>Pelobatoidea</taxon>
        <taxon>Pelobatidae</taxon>
        <taxon>Pelobates</taxon>
    </lineage>
</organism>
<gene>
    <name evidence="1" type="ORF">PECUL_23A016240</name>
</gene>
<dbReference type="EMBL" id="OW240919">
    <property type="protein sequence ID" value="CAH2311634.1"/>
    <property type="molecule type" value="Genomic_DNA"/>
</dbReference>
<name>A0AAD1SXU9_PELCU</name>
<evidence type="ECO:0000313" key="1">
    <source>
        <dbReference type="EMBL" id="CAH2311634.1"/>
    </source>
</evidence>
<protein>
    <submittedName>
        <fullName evidence="1">Uncharacterized protein</fullName>
    </submittedName>
</protein>
<sequence>MREQGLTTSFLVPHLPTSHPSIIPYPPTVPSRDILTKLSNPWIRVDTRYPHEMEAYLHEVNTFLVTQSSRLIKHCYITQIISATKTHTHDEGAIWTSALSTPIPVRKIDQVFETLFTVPKVDTTARIGDTVLVAMPRI</sequence>
<dbReference type="AlphaFoldDB" id="A0AAD1SXU9"/>
<reference evidence="1" key="1">
    <citation type="submission" date="2022-03" db="EMBL/GenBank/DDBJ databases">
        <authorList>
            <person name="Alioto T."/>
            <person name="Alioto T."/>
            <person name="Gomez Garrido J."/>
        </authorList>
    </citation>
    <scope>NUCLEOTIDE SEQUENCE</scope>
</reference>
<evidence type="ECO:0000313" key="2">
    <source>
        <dbReference type="Proteomes" id="UP001295444"/>
    </source>
</evidence>
<proteinExistence type="predicted"/>